<dbReference type="NCBIfam" id="NF005292">
    <property type="entry name" value="PRK06815.1"/>
    <property type="match status" value="1"/>
</dbReference>
<dbReference type="InterPro" id="IPR001926">
    <property type="entry name" value="TrpB-like_PALP"/>
</dbReference>
<evidence type="ECO:0000256" key="1">
    <source>
        <dbReference type="ARBA" id="ARBA00001933"/>
    </source>
</evidence>
<proteinExistence type="predicted"/>
<dbReference type="SUPFAM" id="SSF53686">
    <property type="entry name" value="Tryptophan synthase beta subunit-like PLP-dependent enzymes"/>
    <property type="match status" value="1"/>
</dbReference>
<comment type="cofactor">
    <cofactor evidence="1">
        <name>pyridoxal 5'-phosphate</name>
        <dbReference type="ChEBI" id="CHEBI:597326"/>
    </cofactor>
</comment>
<evidence type="ECO:0000256" key="2">
    <source>
        <dbReference type="ARBA" id="ARBA00022898"/>
    </source>
</evidence>
<evidence type="ECO:0000313" key="6">
    <source>
        <dbReference type="Proteomes" id="UP001172082"/>
    </source>
</evidence>
<protein>
    <submittedName>
        <fullName evidence="5">Threonine/serine dehydratase</fullName>
    </submittedName>
</protein>
<evidence type="ECO:0000313" key="5">
    <source>
        <dbReference type="EMBL" id="MDN5200965.1"/>
    </source>
</evidence>
<dbReference type="Proteomes" id="UP001172082">
    <property type="component" value="Unassembled WGS sequence"/>
</dbReference>
<dbReference type="InterPro" id="IPR036052">
    <property type="entry name" value="TrpB-like_PALP_sf"/>
</dbReference>
<keyword evidence="6" id="KW-1185">Reference proteome</keyword>
<gene>
    <name evidence="5" type="ORF">QQ008_06325</name>
</gene>
<feature type="domain" description="Tryptophan synthase beta chain-like PALP" evidence="4">
    <location>
        <begin position="14"/>
        <end position="304"/>
    </location>
</feature>
<sequence>MNIYDLVNEAEQRIRPYIYETPLEHSPYLSQVIDGEVHLKLESQQRSGSFKYRGITNKLLSLDETVLEKGVITASTGNHAGAFSMILSQLKRKGIIFLPENVSKAKVESLQHFDVELKFYGKDPIETELEAMRFAKENDLVYISPYNDPYILAGQGTVGVELGRQLEEINTVIIPIGGGGLISGIAGYFQGFNPKTEIAGCQPINSPVMYESIRAGKIIEMESLDTLSDGTAGGIEPGSITFDVCQDLVKDYILVSEEEIKQALKLIIEKHQMIVEGAACLSIASLLKEKHKFQGKRVVLIICGRKISLEKLQSVICN</sequence>
<comment type="caution">
    <text evidence="5">The sequence shown here is derived from an EMBL/GenBank/DDBJ whole genome shotgun (WGS) entry which is preliminary data.</text>
</comment>
<evidence type="ECO:0000259" key="4">
    <source>
        <dbReference type="Pfam" id="PF00291"/>
    </source>
</evidence>
<dbReference type="PANTHER" id="PTHR48078">
    <property type="entry name" value="THREONINE DEHYDRATASE, MITOCHONDRIAL-RELATED"/>
    <property type="match status" value="1"/>
</dbReference>
<keyword evidence="3" id="KW-0456">Lyase</keyword>
<dbReference type="InterPro" id="IPR050147">
    <property type="entry name" value="Ser/Thr_Dehydratase"/>
</dbReference>
<accession>A0ABT8KJT3</accession>
<dbReference type="Gene3D" id="3.40.50.1100">
    <property type="match status" value="2"/>
</dbReference>
<dbReference type="CDD" id="cd01562">
    <property type="entry name" value="Thr-dehyd"/>
    <property type="match status" value="1"/>
</dbReference>
<reference evidence="5" key="1">
    <citation type="submission" date="2023-06" db="EMBL/GenBank/DDBJ databases">
        <title>Genomic of Parafulvivirga corallium.</title>
        <authorList>
            <person name="Wang G."/>
        </authorList>
    </citation>
    <scope>NUCLEOTIDE SEQUENCE</scope>
    <source>
        <strain evidence="5">BMA10</strain>
    </source>
</reference>
<organism evidence="5 6">
    <name type="scientific">Splendidivirga corallicola</name>
    <dbReference type="NCBI Taxonomy" id="3051826"/>
    <lineage>
        <taxon>Bacteria</taxon>
        <taxon>Pseudomonadati</taxon>
        <taxon>Bacteroidota</taxon>
        <taxon>Cytophagia</taxon>
        <taxon>Cytophagales</taxon>
        <taxon>Splendidivirgaceae</taxon>
        <taxon>Splendidivirga</taxon>
    </lineage>
</organism>
<dbReference type="EMBL" id="JAUJEA010000002">
    <property type="protein sequence ID" value="MDN5200965.1"/>
    <property type="molecule type" value="Genomic_DNA"/>
</dbReference>
<evidence type="ECO:0000256" key="3">
    <source>
        <dbReference type="ARBA" id="ARBA00023239"/>
    </source>
</evidence>
<dbReference type="RefSeq" id="WP_346750995.1">
    <property type="nucleotide sequence ID" value="NZ_JAUJEA010000002.1"/>
</dbReference>
<keyword evidence="2" id="KW-0663">Pyridoxal phosphate</keyword>
<dbReference type="PANTHER" id="PTHR48078:SF6">
    <property type="entry name" value="L-THREONINE DEHYDRATASE CATABOLIC TDCB"/>
    <property type="match status" value="1"/>
</dbReference>
<name>A0ABT8KJT3_9BACT</name>
<dbReference type="Pfam" id="PF00291">
    <property type="entry name" value="PALP"/>
    <property type="match status" value="1"/>
</dbReference>